<dbReference type="PANTHER" id="PTHR45033:SF2">
    <property type="entry name" value="ZINC-TYPE ALCOHOL DEHYDROGENASE-LIKE PROTEIN C1773.06C"/>
    <property type="match status" value="1"/>
</dbReference>
<reference evidence="2 3" key="1">
    <citation type="submission" date="2019-10" db="EMBL/GenBank/DDBJ databases">
        <title>Description of Paenibacillus terrestris sp. nov.</title>
        <authorList>
            <person name="Carlier A."/>
            <person name="Qi S."/>
        </authorList>
    </citation>
    <scope>NUCLEOTIDE SEQUENCE [LARGE SCALE GENOMIC DNA]</scope>
    <source>
        <strain evidence="2 3">LMG 31458</strain>
    </source>
</reference>
<keyword evidence="3" id="KW-1185">Reference proteome</keyword>
<dbReference type="SMART" id="SM00829">
    <property type="entry name" value="PKS_ER"/>
    <property type="match status" value="1"/>
</dbReference>
<feature type="domain" description="Enoyl reductase (ER)" evidence="1">
    <location>
        <begin position="11"/>
        <end position="334"/>
    </location>
</feature>
<dbReference type="EMBL" id="WHOA01000082">
    <property type="protein sequence ID" value="NOU71839.1"/>
    <property type="molecule type" value="Genomic_DNA"/>
</dbReference>
<dbReference type="Gene3D" id="3.40.50.720">
    <property type="entry name" value="NAD(P)-binding Rossmann-like Domain"/>
    <property type="match status" value="1"/>
</dbReference>
<gene>
    <name evidence="2" type="ORF">GC098_10480</name>
</gene>
<evidence type="ECO:0000313" key="2">
    <source>
        <dbReference type="EMBL" id="NOU71839.1"/>
    </source>
</evidence>
<dbReference type="Pfam" id="PF00107">
    <property type="entry name" value="ADH_zinc_N"/>
    <property type="match status" value="1"/>
</dbReference>
<organism evidence="2 3">
    <name type="scientific">Paenibacillus phytorum</name>
    <dbReference type="NCBI Taxonomy" id="2654977"/>
    <lineage>
        <taxon>Bacteria</taxon>
        <taxon>Bacillati</taxon>
        <taxon>Bacillota</taxon>
        <taxon>Bacilli</taxon>
        <taxon>Bacillales</taxon>
        <taxon>Paenibacillaceae</taxon>
        <taxon>Paenibacillus</taxon>
    </lineage>
</organism>
<dbReference type="Proteomes" id="UP000616779">
    <property type="component" value="Unassembled WGS sequence"/>
</dbReference>
<evidence type="ECO:0000313" key="3">
    <source>
        <dbReference type="Proteomes" id="UP000616779"/>
    </source>
</evidence>
<proteinExistence type="predicted"/>
<protein>
    <submittedName>
        <fullName evidence="2">Zinc-binding dehydrogenase</fullName>
    </submittedName>
</protein>
<sequence length="337" mass="36010">MRSYHVEMGKGLDGISFREHAIPVPGPGEALVRVKACSMNYREIMIIFQGVYPLPVRPDVVPLSDGAGEVVEVGEGTTHVKPGDRVAASIFPDWTHGPFSLANAAQLGGSLNGMLSEYVVLREEALVLIPEHLSFEEAAALPCAGVTAWHALTCGPDMAAGDTILTLGSGGVSLFALQFAKALGARVIATTSSEAKAQRLKALGADEVVNYQATPDWHKAVRELTNGRGIDRVVEVGGAGTLAQSIMSTAFEGQISLIGGLSERTQTIDFNALVSNVYGLHSIAVGNRTQFEAMNAIIAQHRIKPVIDRVFPFNEAKEALTYYREQSPFGKVVVRVD</sequence>
<dbReference type="InterPro" id="IPR013154">
    <property type="entry name" value="ADH-like_N"/>
</dbReference>
<dbReference type="SUPFAM" id="SSF51735">
    <property type="entry name" value="NAD(P)-binding Rossmann-fold domains"/>
    <property type="match status" value="1"/>
</dbReference>
<dbReference type="CDD" id="cd08276">
    <property type="entry name" value="MDR7"/>
    <property type="match status" value="1"/>
</dbReference>
<accession>A0ABX1XVR5</accession>
<dbReference type="Pfam" id="PF08240">
    <property type="entry name" value="ADH_N"/>
    <property type="match status" value="1"/>
</dbReference>
<evidence type="ECO:0000259" key="1">
    <source>
        <dbReference type="SMART" id="SM00829"/>
    </source>
</evidence>
<dbReference type="Gene3D" id="3.90.180.10">
    <property type="entry name" value="Medium-chain alcohol dehydrogenases, catalytic domain"/>
    <property type="match status" value="1"/>
</dbReference>
<dbReference type="SUPFAM" id="SSF50129">
    <property type="entry name" value="GroES-like"/>
    <property type="match status" value="1"/>
</dbReference>
<dbReference type="InterPro" id="IPR052711">
    <property type="entry name" value="Zinc_ADH-like"/>
</dbReference>
<comment type="caution">
    <text evidence="2">The sequence shown here is derived from an EMBL/GenBank/DDBJ whole genome shotgun (WGS) entry which is preliminary data.</text>
</comment>
<dbReference type="InterPro" id="IPR020843">
    <property type="entry name" value="ER"/>
</dbReference>
<dbReference type="InterPro" id="IPR013149">
    <property type="entry name" value="ADH-like_C"/>
</dbReference>
<dbReference type="PANTHER" id="PTHR45033">
    <property type="match status" value="1"/>
</dbReference>
<dbReference type="InterPro" id="IPR011032">
    <property type="entry name" value="GroES-like_sf"/>
</dbReference>
<name>A0ABX1XVR5_9BACL</name>
<dbReference type="InterPro" id="IPR036291">
    <property type="entry name" value="NAD(P)-bd_dom_sf"/>
</dbReference>